<evidence type="ECO:0000313" key="2">
    <source>
        <dbReference type="Proteomes" id="UP000265703"/>
    </source>
</evidence>
<protein>
    <submittedName>
        <fullName evidence="1">Uncharacterized protein</fullName>
    </submittedName>
</protein>
<dbReference type="EMBL" id="QKYT01000651">
    <property type="protein sequence ID" value="RIA82590.1"/>
    <property type="molecule type" value="Genomic_DNA"/>
</dbReference>
<proteinExistence type="predicted"/>
<reference evidence="1 2" key="1">
    <citation type="submission" date="2018-06" db="EMBL/GenBank/DDBJ databases">
        <title>Comparative genomics reveals the genomic features of Rhizophagus irregularis, R. cerebriforme, R. diaphanum and Gigaspora rosea, and their symbiotic lifestyle signature.</title>
        <authorList>
            <person name="Morin E."/>
            <person name="San Clemente H."/>
            <person name="Chen E.C.H."/>
            <person name="De La Providencia I."/>
            <person name="Hainaut M."/>
            <person name="Kuo A."/>
            <person name="Kohler A."/>
            <person name="Murat C."/>
            <person name="Tang N."/>
            <person name="Roy S."/>
            <person name="Loubradou J."/>
            <person name="Henrissat B."/>
            <person name="Grigoriev I.V."/>
            <person name="Corradi N."/>
            <person name="Roux C."/>
            <person name="Martin F.M."/>
        </authorList>
    </citation>
    <scope>NUCLEOTIDE SEQUENCE [LARGE SCALE GENOMIC DNA]</scope>
    <source>
        <strain evidence="1 2">DAOM 227022</strain>
    </source>
</reference>
<keyword evidence="2" id="KW-1185">Reference proteome</keyword>
<sequence>MAEPEKYCPYSKVYWPIHRPNVMLGNLNYINSKETTKKAKGVSCFVPFDTPHNVPNEKLSNPNIPCYFIAENTDNHEGLVLIYTHKMKLRYPSNTRVAHQNAYHFIIAPTERMKLDDYTQAIRDLEWHPCDMKASAEMVELVSSDDDLNDVDDFQMAELYWLMESWYKQATDVMDRIHAIDIHTWIALDKPSLQDLLQDNEYRTYIVFSALSRMKAITPVTNVTELMYQGDILGELEDAYGWRDDNFIFSSDSDMKFI</sequence>
<dbReference type="OrthoDB" id="2303598at2759"/>
<name>A0A397S8E1_9GLOM</name>
<dbReference type="AlphaFoldDB" id="A0A397S8E1"/>
<organism evidence="1 2">
    <name type="scientific">Glomus cerebriforme</name>
    <dbReference type="NCBI Taxonomy" id="658196"/>
    <lineage>
        <taxon>Eukaryota</taxon>
        <taxon>Fungi</taxon>
        <taxon>Fungi incertae sedis</taxon>
        <taxon>Mucoromycota</taxon>
        <taxon>Glomeromycotina</taxon>
        <taxon>Glomeromycetes</taxon>
        <taxon>Glomerales</taxon>
        <taxon>Glomeraceae</taxon>
        <taxon>Glomus</taxon>
    </lineage>
</organism>
<accession>A0A397S8E1</accession>
<comment type="caution">
    <text evidence="1">The sequence shown here is derived from an EMBL/GenBank/DDBJ whole genome shotgun (WGS) entry which is preliminary data.</text>
</comment>
<dbReference type="Proteomes" id="UP000265703">
    <property type="component" value="Unassembled WGS sequence"/>
</dbReference>
<evidence type="ECO:0000313" key="1">
    <source>
        <dbReference type="EMBL" id="RIA82590.1"/>
    </source>
</evidence>
<gene>
    <name evidence="1" type="ORF">C1645_835142</name>
</gene>